<gene>
    <name evidence="1" type="ORF">O1611_g4820</name>
</gene>
<accession>A0ACC2JMS4</accession>
<proteinExistence type="predicted"/>
<name>A0ACC2JMS4_9PEZI</name>
<sequence>MSNATLTGSMRAAGWNVVFTRGRGARPVAFAGIHQVVGSELVTFRDVCNELRPCFAIPNDVAHSQSGDNNNDPWACVAFSLPKLAAVLALFCDANTPGPACAESPTTSPQETERHKGTSRDFPHGAKPPALRQSALRPPLRFIPRCSFTRSHIPDPVCRQDPRYLPPNETPSNPNLTITQFCQKLETDSRYTSRRSSLDADLPGKDNLTEANDREFENVSGCLSFETCCVVSGEGESWCPGQPVGPGVQACHIIPQQHYHLYPNPHCGGSDDDKIVEGSPRRLREAWQTAWSPSNGILLMKHLHGFFNARLFSIHPDTFRIRVFVPYNALTRFNGRKASVPESVDCEALRHHYEMCCIENMAAARYFGYHLV</sequence>
<keyword evidence="2" id="KW-1185">Reference proteome</keyword>
<dbReference type="EMBL" id="JAPUUL010000952">
    <property type="protein sequence ID" value="KAJ8128811.1"/>
    <property type="molecule type" value="Genomic_DNA"/>
</dbReference>
<evidence type="ECO:0000313" key="2">
    <source>
        <dbReference type="Proteomes" id="UP001153332"/>
    </source>
</evidence>
<evidence type="ECO:0000313" key="1">
    <source>
        <dbReference type="EMBL" id="KAJ8128811.1"/>
    </source>
</evidence>
<reference evidence="1" key="1">
    <citation type="submission" date="2022-12" db="EMBL/GenBank/DDBJ databases">
        <title>Genome Sequence of Lasiodiplodia mahajangana.</title>
        <authorList>
            <person name="Buettner E."/>
        </authorList>
    </citation>
    <scope>NUCLEOTIDE SEQUENCE</scope>
    <source>
        <strain evidence="1">VT137</strain>
    </source>
</reference>
<comment type="caution">
    <text evidence="1">The sequence shown here is derived from an EMBL/GenBank/DDBJ whole genome shotgun (WGS) entry which is preliminary data.</text>
</comment>
<protein>
    <submittedName>
        <fullName evidence="1">Uncharacterized protein</fullName>
    </submittedName>
</protein>
<dbReference type="Proteomes" id="UP001153332">
    <property type="component" value="Unassembled WGS sequence"/>
</dbReference>
<organism evidence="1 2">
    <name type="scientific">Lasiodiplodia mahajangana</name>
    <dbReference type="NCBI Taxonomy" id="1108764"/>
    <lineage>
        <taxon>Eukaryota</taxon>
        <taxon>Fungi</taxon>
        <taxon>Dikarya</taxon>
        <taxon>Ascomycota</taxon>
        <taxon>Pezizomycotina</taxon>
        <taxon>Dothideomycetes</taxon>
        <taxon>Dothideomycetes incertae sedis</taxon>
        <taxon>Botryosphaeriales</taxon>
        <taxon>Botryosphaeriaceae</taxon>
        <taxon>Lasiodiplodia</taxon>
    </lineage>
</organism>